<dbReference type="InterPro" id="IPR036691">
    <property type="entry name" value="Endo/exonu/phosph_ase_sf"/>
</dbReference>
<organism evidence="1 2">
    <name type="scientific">Cucumis sativus</name>
    <name type="common">Cucumber</name>
    <dbReference type="NCBI Taxonomy" id="3659"/>
    <lineage>
        <taxon>Eukaryota</taxon>
        <taxon>Viridiplantae</taxon>
        <taxon>Streptophyta</taxon>
        <taxon>Embryophyta</taxon>
        <taxon>Tracheophyta</taxon>
        <taxon>Spermatophyta</taxon>
        <taxon>Magnoliopsida</taxon>
        <taxon>eudicotyledons</taxon>
        <taxon>Gunneridae</taxon>
        <taxon>Pentapetalae</taxon>
        <taxon>rosids</taxon>
        <taxon>fabids</taxon>
        <taxon>Cucurbitales</taxon>
        <taxon>Cucurbitaceae</taxon>
        <taxon>Benincaseae</taxon>
        <taxon>Cucumis</taxon>
    </lineage>
</organism>
<dbReference type="Gene3D" id="3.60.10.10">
    <property type="entry name" value="Endonuclease/exonuclease/phosphatase"/>
    <property type="match status" value="1"/>
</dbReference>
<proteinExistence type="predicted"/>
<dbReference type="EMBL" id="CM002926">
    <property type="protein sequence ID" value="KGN51109.1"/>
    <property type="molecule type" value="Genomic_DNA"/>
</dbReference>
<gene>
    <name evidence="1" type="ORF">Csa_5G453170</name>
</gene>
<reference evidence="1 2" key="3">
    <citation type="journal article" date="2010" name="BMC Genomics">
        <title>Transcriptome sequencing and comparative analysis of cucumber flowers with different sex types.</title>
        <authorList>
            <person name="Guo S."/>
            <person name="Zheng Y."/>
            <person name="Joung J.G."/>
            <person name="Liu S."/>
            <person name="Zhang Z."/>
            <person name="Crasta O.R."/>
            <person name="Sobral B.W."/>
            <person name="Xu Y."/>
            <person name="Huang S."/>
            <person name="Fei Z."/>
        </authorList>
    </citation>
    <scope>NUCLEOTIDE SEQUENCE [LARGE SCALE GENOMIC DNA]</scope>
    <source>
        <strain evidence="2">cv. 9930</strain>
    </source>
</reference>
<reference evidence="1 2" key="4">
    <citation type="journal article" date="2011" name="BMC Genomics">
        <title>RNA-Seq improves annotation of protein-coding genes in the cucumber genome.</title>
        <authorList>
            <person name="Li Z."/>
            <person name="Zhang Z."/>
            <person name="Yan P."/>
            <person name="Huang S."/>
            <person name="Fei Z."/>
            <person name="Lin K."/>
        </authorList>
    </citation>
    <scope>NUCLEOTIDE SEQUENCE [LARGE SCALE GENOMIC DNA]</scope>
    <source>
        <strain evidence="2">cv. 9930</strain>
    </source>
</reference>
<dbReference type="PANTHER" id="PTHR22734">
    <property type="entry name" value="U3 SMALL NUCLEOLAR RIBONUCLEOPROTEIN PROTEIN IMP4"/>
    <property type="match status" value="1"/>
</dbReference>
<dbReference type="Gramene" id="KGN51109">
    <property type="protein sequence ID" value="KGN51109"/>
    <property type="gene ID" value="Csa_5G453170"/>
</dbReference>
<accession>A0A0A0KQG1</accession>
<dbReference type="PANTHER" id="PTHR22734:SF2">
    <property type="entry name" value="U3 SMALL NUCLEOLAR RIBONUCLEOPROTEIN PROTEIN IMP4"/>
    <property type="match status" value="1"/>
</dbReference>
<evidence type="ECO:0008006" key="3">
    <source>
        <dbReference type="Google" id="ProtNLM"/>
    </source>
</evidence>
<reference evidence="1 2" key="1">
    <citation type="journal article" date="2009" name="Nat. Genet.">
        <title>The genome of the cucumber, Cucumis sativus L.</title>
        <authorList>
            <person name="Huang S."/>
            <person name="Li R."/>
            <person name="Zhang Z."/>
            <person name="Li L."/>
            <person name="Gu X."/>
            <person name="Fan W."/>
            <person name="Lucas W.J."/>
            <person name="Wang X."/>
            <person name="Xie B."/>
            <person name="Ni P."/>
            <person name="Ren Y."/>
            <person name="Zhu H."/>
            <person name="Li J."/>
            <person name="Lin K."/>
            <person name="Jin W."/>
            <person name="Fei Z."/>
            <person name="Li G."/>
            <person name="Staub J."/>
            <person name="Kilian A."/>
            <person name="van der Vossen E.A."/>
            <person name="Wu Y."/>
            <person name="Guo J."/>
            <person name="He J."/>
            <person name="Jia Z."/>
            <person name="Ren Y."/>
            <person name="Tian G."/>
            <person name="Lu Y."/>
            <person name="Ruan J."/>
            <person name="Qian W."/>
            <person name="Wang M."/>
            <person name="Huang Q."/>
            <person name="Li B."/>
            <person name="Xuan Z."/>
            <person name="Cao J."/>
            <person name="Asan"/>
            <person name="Wu Z."/>
            <person name="Zhang J."/>
            <person name="Cai Q."/>
            <person name="Bai Y."/>
            <person name="Zhao B."/>
            <person name="Han Y."/>
            <person name="Li Y."/>
            <person name="Li X."/>
            <person name="Wang S."/>
            <person name="Shi Q."/>
            <person name="Liu S."/>
            <person name="Cho W.K."/>
            <person name="Kim J.Y."/>
            <person name="Xu Y."/>
            <person name="Heller-Uszynska K."/>
            <person name="Miao H."/>
            <person name="Cheng Z."/>
            <person name="Zhang S."/>
            <person name="Wu J."/>
            <person name="Yang Y."/>
            <person name="Kang H."/>
            <person name="Li M."/>
            <person name="Liang H."/>
            <person name="Ren X."/>
            <person name="Shi Z."/>
            <person name="Wen M."/>
            <person name="Jian M."/>
            <person name="Yang H."/>
            <person name="Zhang G."/>
            <person name="Yang Z."/>
            <person name="Chen R."/>
            <person name="Liu S."/>
            <person name="Li J."/>
            <person name="Ma L."/>
            <person name="Liu H."/>
            <person name="Zhou Y."/>
            <person name="Zhao J."/>
            <person name="Fang X."/>
            <person name="Li G."/>
            <person name="Fang L."/>
            <person name="Li Y."/>
            <person name="Liu D."/>
            <person name="Zheng H."/>
            <person name="Zhang Y."/>
            <person name="Qin N."/>
            <person name="Li Z."/>
            <person name="Yang G."/>
            <person name="Yang S."/>
            <person name="Bolund L."/>
            <person name="Kristiansen K."/>
            <person name="Zheng H."/>
            <person name="Li S."/>
            <person name="Zhang X."/>
            <person name="Yang H."/>
            <person name="Wang J."/>
            <person name="Sun R."/>
            <person name="Zhang B."/>
            <person name="Jiang S."/>
            <person name="Wang J."/>
            <person name="Du Y."/>
            <person name="Li S."/>
        </authorList>
    </citation>
    <scope>NUCLEOTIDE SEQUENCE [LARGE SCALE GENOMIC DNA]</scope>
    <source>
        <strain evidence="2">cv. 9930</strain>
    </source>
</reference>
<evidence type="ECO:0000313" key="2">
    <source>
        <dbReference type="Proteomes" id="UP000029981"/>
    </source>
</evidence>
<protein>
    <recommendedName>
        <fullName evidence="3">Endonuclease/exonuclease/phosphatase domain-containing protein</fullName>
    </recommendedName>
</protein>
<sequence length="208" mass="23613">MRGRNLFWEELGDLFRYCGARWCVVGDFNVVRSPEEKASRGRIARSMRCFNNFIDDSGLFDPPLIGGKFSWANCSATSRIDSVLMSEAWISDLGTLGIPKVTENPFVEGIDWSPILSREDVLVVPFTIEEIKKIVLSCNGNNAPGANRHHIYEKHGGAKSIELKEIGPRFELRLYQIKLGTVDQTEAQNEWVIRPYMKTTKKRDFLGV</sequence>
<dbReference type="SUPFAM" id="SSF56219">
    <property type="entry name" value="DNase I-like"/>
    <property type="match status" value="1"/>
</dbReference>
<dbReference type="AlphaFoldDB" id="A0A0A0KQG1"/>
<name>A0A0A0KQG1_CUCSA</name>
<evidence type="ECO:0000313" key="1">
    <source>
        <dbReference type="EMBL" id="KGN51109.1"/>
    </source>
</evidence>
<dbReference type="GO" id="GO:0006364">
    <property type="term" value="P:rRNA processing"/>
    <property type="evidence" value="ECO:0007669"/>
    <property type="project" value="InterPro"/>
</dbReference>
<dbReference type="GO" id="GO:0042134">
    <property type="term" value="F:rRNA primary transcript binding"/>
    <property type="evidence" value="ECO:0007669"/>
    <property type="project" value="InterPro"/>
</dbReference>
<dbReference type="Proteomes" id="UP000029981">
    <property type="component" value="Chromosome 5"/>
</dbReference>
<keyword evidence="2" id="KW-1185">Reference proteome</keyword>
<dbReference type="InterPro" id="IPR044281">
    <property type="entry name" value="IMP4/RPF1"/>
</dbReference>
<dbReference type="STRING" id="3659.A0A0A0KQG1"/>
<reference evidence="1 2" key="2">
    <citation type="journal article" date="2009" name="PLoS ONE">
        <title>An integrated genetic and cytogenetic map of the cucumber genome.</title>
        <authorList>
            <person name="Ren Y."/>
            <person name="Zhang Z."/>
            <person name="Liu J."/>
            <person name="Staub J.E."/>
            <person name="Han Y."/>
            <person name="Cheng Z."/>
            <person name="Li X."/>
            <person name="Lu J."/>
            <person name="Miao H."/>
            <person name="Kang H."/>
            <person name="Xie B."/>
            <person name="Gu X."/>
            <person name="Wang X."/>
            <person name="Du Y."/>
            <person name="Jin W."/>
            <person name="Huang S."/>
        </authorList>
    </citation>
    <scope>NUCLEOTIDE SEQUENCE [LARGE SCALE GENOMIC DNA]</scope>
    <source>
        <strain evidence="2">cv. 9930</strain>
    </source>
</reference>